<dbReference type="Proteomes" id="UP000451471">
    <property type="component" value="Unassembled WGS sequence"/>
</dbReference>
<evidence type="ECO:0000259" key="1">
    <source>
        <dbReference type="Pfam" id="PF25930"/>
    </source>
</evidence>
<organism evidence="2 3">
    <name type="scientific">Halomarina oriensis</name>
    <dbReference type="NCBI Taxonomy" id="671145"/>
    <lineage>
        <taxon>Archaea</taxon>
        <taxon>Methanobacteriati</taxon>
        <taxon>Methanobacteriota</taxon>
        <taxon>Stenosarchaea group</taxon>
        <taxon>Halobacteria</taxon>
        <taxon>Halobacteriales</taxon>
        <taxon>Natronomonadaceae</taxon>
        <taxon>Halomarina</taxon>
    </lineage>
</organism>
<evidence type="ECO:0000313" key="3">
    <source>
        <dbReference type="Proteomes" id="UP000451471"/>
    </source>
</evidence>
<sequence>MSDTATTPHDRLVLFVRTVTAQRTGTSDGDEGVGFATSAGRLRYDDRTVVLDCSSDERERLDALLAEYPVFKVKQPETRKAPEGTVVLSAIADAKHLGDFLESVFREVFGASEDYELRVTE</sequence>
<dbReference type="InterPro" id="IPR058281">
    <property type="entry name" value="DUF7975"/>
</dbReference>
<dbReference type="AlphaFoldDB" id="A0A6B0GTX7"/>
<dbReference type="RefSeq" id="WP_158204851.1">
    <property type="nucleotide sequence ID" value="NZ_WSZK01000017.1"/>
</dbReference>
<evidence type="ECO:0000313" key="2">
    <source>
        <dbReference type="EMBL" id="MWG35168.1"/>
    </source>
</evidence>
<proteinExistence type="predicted"/>
<dbReference type="EMBL" id="WSZK01000017">
    <property type="protein sequence ID" value="MWG35168.1"/>
    <property type="molecule type" value="Genomic_DNA"/>
</dbReference>
<name>A0A6B0GTX7_9EURY</name>
<feature type="domain" description="DUF7975" evidence="1">
    <location>
        <begin position="4"/>
        <end position="121"/>
    </location>
</feature>
<keyword evidence="3" id="KW-1185">Reference proteome</keyword>
<gene>
    <name evidence="2" type="ORF">GQS65_11830</name>
</gene>
<comment type="caution">
    <text evidence="2">The sequence shown here is derived from an EMBL/GenBank/DDBJ whole genome shotgun (WGS) entry which is preliminary data.</text>
</comment>
<accession>A0A6B0GTX7</accession>
<protein>
    <recommendedName>
        <fullName evidence="1">DUF7975 domain-containing protein</fullName>
    </recommendedName>
</protein>
<dbReference type="OrthoDB" id="193911at2157"/>
<dbReference type="Pfam" id="PF25930">
    <property type="entry name" value="DUF7975"/>
    <property type="match status" value="1"/>
</dbReference>
<reference evidence="2 3" key="1">
    <citation type="submission" date="2019-12" db="EMBL/GenBank/DDBJ databases">
        <title>Halocatena pleomorpha gen. nov. sp. nov., an extremely halophilic archaeon of family Halobacteriaceae isolated from saltpan soil.</title>
        <authorList>
            <person name="Pal Y."/>
            <person name="Verma A."/>
            <person name="Krishnamurthi S."/>
            <person name="Kumar P."/>
        </authorList>
    </citation>
    <scope>NUCLEOTIDE SEQUENCE [LARGE SCALE GENOMIC DNA]</scope>
    <source>
        <strain evidence="2 3">JCM 16495</strain>
    </source>
</reference>